<dbReference type="InterPro" id="IPR028565">
    <property type="entry name" value="MHD"/>
</dbReference>
<dbReference type="Pfam" id="PF00928">
    <property type="entry name" value="Adap_comp_sub"/>
    <property type="match status" value="1"/>
</dbReference>
<dbReference type="OMA" id="INVHFTI"/>
<evidence type="ECO:0000256" key="3">
    <source>
        <dbReference type="ARBA" id="ARBA00022927"/>
    </source>
</evidence>
<dbReference type="PROSITE" id="PS51072">
    <property type="entry name" value="MHD"/>
    <property type="match status" value="1"/>
</dbReference>
<feature type="domain" description="MHD" evidence="6">
    <location>
        <begin position="180"/>
        <end position="417"/>
    </location>
</feature>
<dbReference type="Proteomes" id="UP000265515">
    <property type="component" value="Unassembled WGS sequence"/>
</dbReference>
<protein>
    <recommendedName>
        <fullName evidence="6">MHD domain-containing protein</fullName>
    </recommendedName>
</protein>
<reference evidence="7 8" key="1">
    <citation type="journal article" date="2018" name="Cell">
        <title>The Chara Genome: Secondary Complexity and Implications for Plant Terrestrialization.</title>
        <authorList>
            <person name="Nishiyama T."/>
            <person name="Sakayama H."/>
            <person name="Vries J.D."/>
            <person name="Buschmann H."/>
            <person name="Saint-Marcoux D."/>
            <person name="Ullrich K.K."/>
            <person name="Haas F.B."/>
            <person name="Vanderstraeten L."/>
            <person name="Becker D."/>
            <person name="Lang D."/>
            <person name="Vosolsobe S."/>
            <person name="Rombauts S."/>
            <person name="Wilhelmsson P.K.I."/>
            <person name="Janitza P."/>
            <person name="Kern R."/>
            <person name="Heyl A."/>
            <person name="Rumpler F."/>
            <person name="Villalobos L.I.A.C."/>
            <person name="Clay J.M."/>
            <person name="Skokan R."/>
            <person name="Toyoda A."/>
            <person name="Suzuki Y."/>
            <person name="Kagoshima H."/>
            <person name="Schijlen E."/>
            <person name="Tajeshwar N."/>
            <person name="Catarino B."/>
            <person name="Hetherington A.J."/>
            <person name="Saltykova A."/>
            <person name="Bonnot C."/>
            <person name="Breuninger H."/>
            <person name="Symeonidi A."/>
            <person name="Radhakrishnan G.V."/>
            <person name="Van Nieuwerburgh F."/>
            <person name="Deforce D."/>
            <person name="Chang C."/>
            <person name="Karol K.G."/>
            <person name="Hedrich R."/>
            <person name="Ulvskov P."/>
            <person name="Glockner G."/>
            <person name="Delwiche C.F."/>
            <person name="Petrasek J."/>
            <person name="Van de Peer Y."/>
            <person name="Friml J."/>
            <person name="Beilby M."/>
            <person name="Dolan L."/>
            <person name="Kohara Y."/>
            <person name="Sugano S."/>
            <person name="Fujiyama A."/>
            <person name="Delaux P.-M."/>
            <person name="Quint M."/>
            <person name="TheiBen G."/>
            <person name="Hagemann M."/>
            <person name="Harholt J."/>
            <person name="Dunand C."/>
            <person name="Zachgo S."/>
            <person name="Langdale J."/>
            <person name="Maumus F."/>
            <person name="Straeten D.V.D."/>
            <person name="Gould S.B."/>
            <person name="Rensing S.A."/>
        </authorList>
    </citation>
    <scope>NUCLEOTIDE SEQUENCE [LARGE SCALE GENOMIC DNA]</scope>
    <source>
        <strain evidence="7 8">S276</strain>
    </source>
</reference>
<dbReference type="InterPro" id="IPR036168">
    <property type="entry name" value="AP2_Mu_C_sf"/>
</dbReference>
<dbReference type="OrthoDB" id="870at2759"/>
<organism evidence="7 8">
    <name type="scientific">Chara braunii</name>
    <name type="common">Braun's stonewort</name>
    <dbReference type="NCBI Taxonomy" id="69332"/>
    <lineage>
        <taxon>Eukaryota</taxon>
        <taxon>Viridiplantae</taxon>
        <taxon>Streptophyta</taxon>
        <taxon>Charophyceae</taxon>
        <taxon>Charales</taxon>
        <taxon>Characeae</taxon>
        <taxon>Chara</taxon>
    </lineage>
</organism>
<dbReference type="STRING" id="69332.A0A388M6P8"/>
<evidence type="ECO:0000256" key="1">
    <source>
        <dbReference type="ARBA" id="ARBA00004308"/>
    </source>
</evidence>
<keyword evidence="3 5" id="KW-0653">Protein transport</keyword>
<dbReference type="GO" id="GO:0009630">
    <property type="term" value="P:gravitropism"/>
    <property type="evidence" value="ECO:0007669"/>
    <property type="project" value="EnsemblPlants"/>
</dbReference>
<dbReference type="EMBL" id="BFEA01000790">
    <property type="protein sequence ID" value="GBG90153.1"/>
    <property type="molecule type" value="Genomic_DNA"/>
</dbReference>
<dbReference type="Pfam" id="PF01217">
    <property type="entry name" value="Clat_adaptor_s"/>
    <property type="match status" value="1"/>
</dbReference>
<dbReference type="GO" id="GO:0030131">
    <property type="term" value="C:clathrin adaptor complex"/>
    <property type="evidence" value="ECO:0007669"/>
    <property type="project" value="UniProtKB-UniRule"/>
</dbReference>
<dbReference type="CDD" id="cd09252">
    <property type="entry name" value="AP-3_Mu3_Cterm"/>
    <property type="match status" value="1"/>
</dbReference>
<dbReference type="Gene3D" id="2.60.40.1170">
    <property type="entry name" value="Mu homology domain, subdomain B"/>
    <property type="match status" value="2"/>
</dbReference>
<gene>
    <name evidence="7" type="ORF">CBR_g50247</name>
</gene>
<dbReference type="Gramene" id="GBG90153">
    <property type="protein sequence ID" value="GBG90153"/>
    <property type="gene ID" value="CBR_g50247"/>
</dbReference>
<dbReference type="InterPro" id="IPR050431">
    <property type="entry name" value="Adaptor_comp_med_subunit"/>
</dbReference>
<dbReference type="GO" id="GO:0006886">
    <property type="term" value="P:intracellular protein transport"/>
    <property type="evidence" value="ECO:0007669"/>
    <property type="project" value="UniProtKB-UniRule"/>
</dbReference>
<evidence type="ECO:0000256" key="2">
    <source>
        <dbReference type="ARBA" id="ARBA00022448"/>
    </source>
</evidence>
<evidence type="ECO:0000313" key="7">
    <source>
        <dbReference type="EMBL" id="GBG90153.1"/>
    </source>
</evidence>
<comment type="similarity">
    <text evidence="5">Belongs to the adaptor complexes medium subunit family.</text>
</comment>
<keyword evidence="2 5" id="KW-0813">Transport</keyword>
<dbReference type="InterPro" id="IPR001392">
    <property type="entry name" value="Clathrin_mu"/>
</dbReference>
<evidence type="ECO:0000259" key="6">
    <source>
        <dbReference type="PROSITE" id="PS51072"/>
    </source>
</evidence>
<evidence type="ECO:0000313" key="8">
    <source>
        <dbReference type="Proteomes" id="UP000265515"/>
    </source>
</evidence>
<evidence type="ECO:0000256" key="5">
    <source>
        <dbReference type="PIRNR" id="PIRNR005992"/>
    </source>
</evidence>
<dbReference type="PANTHER" id="PTHR10529">
    <property type="entry name" value="AP COMPLEX SUBUNIT MU"/>
    <property type="match status" value="1"/>
</dbReference>
<dbReference type="InterPro" id="IPR011012">
    <property type="entry name" value="Longin-like_dom_sf"/>
</dbReference>
<dbReference type="InterPro" id="IPR022775">
    <property type="entry name" value="AP_mu_sigma_su"/>
</dbReference>
<dbReference type="GO" id="GO:0016192">
    <property type="term" value="P:vesicle-mediated transport"/>
    <property type="evidence" value="ECO:0007669"/>
    <property type="project" value="InterPro"/>
</dbReference>
<dbReference type="SUPFAM" id="SSF49447">
    <property type="entry name" value="Second domain of Mu2 adaptin subunit (ap50) of ap2 adaptor"/>
    <property type="match status" value="1"/>
</dbReference>
<name>A0A388M6P8_CHABU</name>
<dbReference type="AlphaFoldDB" id="A0A388M6P8"/>
<comment type="subcellular location">
    <subcellularLocation>
        <location evidence="1">Endomembrane system</location>
    </subcellularLocation>
</comment>
<accession>A0A388M6P8</accession>
<comment type="caution">
    <text evidence="7">The sequence shown here is derived from an EMBL/GenBank/DDBJ whole genome shotgun (WGS) entry which is preliminary data.</text>
</comment>
<dbReference type="CDD" id="cd14837">
    <property type="entry name" value="AP3_Mu_N"/>
    <property type="match status" value="1"/>
</dbReference>
<proteinExistence type="inferred from homology"/>
<dbReference type="PRINTS" id="PR00314">
    <property type="entry name" value="CLATHRINADPT"/>
</dbReference>
<dbReference type="PIRSF" id="PIRSF005992">
    <property type="entry name" value="Clathrin_mu"/>
    <property type="match status" value="1"/>
</dbReference>
<keyword evidence="8" id="KW-1185">Reference proteome</keyword>
<dbReference type="Gene3D" id="3.30.450.60">
    <property type="match status" value="1"/>
</dbReference>
<sequence length="418" mass="46778">MTIQSIFIMSDLGEVMFEKHYQGKAVDRSICDWYWSELVRAQSHRELPSVMVSPTHYVMHVRREDITFLACAELETSPLLAIEFLNRVADILEEYMGELHEDSLKDNFVIVYQLLDEMMDGGIPLTTESNVLKEMIVPPNLMARMMSVVIGEPPSSVTGVVPPSVASTVPWRAAQVKHVSNEIFLDLVEEMEVSMDREGVLSLCHVYGSIEATSRLSGMPEIIVRFHNPSIIENVRFHPCVRIVNWERDRLLSFLPPDGPFKLMSYRVKNLVNVPVYVKPQTTYQSGEGRLQVTVGIKHDTGKPIENMTVTAPLPNATSSAEVETNHGSAEYRSATRTCLWTIGRIPRDKVPSLTVTFKLMDGVDKPTDRPIMNAGFKIGGTALSGLKIDSIDVLNEDYKPYKGVRAVTTAGCFEIST</sequence>
<evidence type="ECO:0000256" key="4">
    <source>
        <dbReference type="ARBA" id="ARBA00023136"/>
    </source>
</evidence>
<keyword evidence="4" id="KW-0472">Membrane</keyword>
<dbReference type="SUPFAM" id="SSF64356">
    <property type="entry name" value="SNARE-like"/>
    <property type="match status" value="1"/>
</dbReference>
<dbReference type="GO" id="GO:0012505">
    <property type="term" value="C:endomembrane system"/>
    <property type="evidence" value="ECO:0007669"/>
    <property type="project" value="UniProtKB-SubCell"/>
</dbReference>
<dbReference type="FunFam" id="3.30.450.60:FF:000002">
    <property type="entry name" value="AP-2 complex subunit mu, putative"/>
    <property type="match status" value="1"/>
</dbReference>